<proteinExistence type="predicted"/>
<dbReference type="EnsemblPlants" id="OGLUM01G47820.1">
    <property type="protein sequence ID" value="OGLUM01G47820.1"/>
    <property type="gene ID" value="OGLUM01G47820"/>
</dbReference>
<reference evidence="3" key="3">
    <citation type="submission" date="2018-05" db="EMBL/GenBank/DDBJ databases">
        <title>OgluRS3 (Oryza glumaepatula Reference Sequence Version 3).</title>
        <authorList>
            <person name="Zhang J."/>
            <person name="Kudrna D."/>
            <person name="Lee S."/>
            <person name="Talag J."/>
            <person name="Welchert J."/>
            <person name="Wing R.A."/>
        </authorList>
    </citation>
    <scope>NUCLEOTIDE SEQUENCE [LARGE SCALE GENOMIC DNA]</scope>
</reference>
<evidence type="ECO:0000256" key="1">
    <source>
        <dbReference type="SAM" id="MobiDB-lite"/>
    </source>
</evidence>
<evidence type="ECO:0000313" key="3">
    <source>
        <dbReference type="EnsemblPlants" id="OGLUM01G47820.1"/>
    </source>
</evidence>
<reference evidence="3" key="2">
    <citation type="submission" date="2015-04" db="UniProtKB">
        <authorList>
            <consortium name="EnsemblPlants"/>
        </authorList>
    </citation>
    <scope>IDENTIFICATION</scope>
</reference>
<organism evidence="3">
    <name type="scientific">Oryza glumipatula</name>
    <dbReference type="NCBI Taxonomy" id="40148"/>
    <lineage>
        <taxon>Eukaryota</taxon>
        <taxon>Viridiplantae</taxon>
        <taxon>Streptophyta</taxon>
        <taxon>Embryophyta</taxon>
        <taxon>Tracheophyta</taxon>
        <taxon>Spermatophyta</taxon>
        <taxon>Magnoliopsida</taxon>
        <taxon>Liliopsida</taxon>
        <taxon>Poales</taxon>
        <taxon>Poaceae</taxon>
        <taxon>BOP clade</taxon>
        <taxon>Oryzoideae</taxon>
        <taxon>Oryzeae</taxon>
        <taxon>Oryzinae</taxon>
        <taxon>Oryza</taxon>
    </lineage>
</organism>
<feature type="chain" id="PRO_5002351672" evidence="2">
    <location>
        <begin position="32"/>
        <end position="170"/>
    </location>
</feature>
<keyword evidence="4" id="KW-1185">Reference proteome</keyword>
<name>A0A0D9YJW0_9ORYZ</name>
<feature type="compositionally biased region" description="Basic residues" evidence="1">
    <location>
        <begin position="138"/>
        <end position="149"/>
    </location>
</feature>
<keyword evidence="2" id="KW-0732">Signal</keyword>
<accession>A0A0D9YJW0</accession>
<dbReference type="AlphaFoldDB" id="A0A0D9YJW0"/>
<feature type="signal peptide" evidence="2">
    <location>
        <begin position="1"/>
        <end position="31"/>
    </location>
</feature>
<feature type="compositionally biased region" description="Basic residues" evidence="1">
    <location>
        <begin position="102"/>
        <end position="120"/>
    </location>
</feature>
<protein>
    <submittedName>
        <fullName evidence="3">Uncharacterized protein</fullName>
    </submittedName>
</protein>
<reference evidence="3" key="1">
    <citation type="submission" date="2013-08" db="EMBL/GenBank/DDBJ databases">
        <title>Oryza genome evolution.</title>
        <authorList>
            <person name="Wing R.A."/>
            <person name="Panaud O."/>
            <person name="Oliveira A.C."/>
        </authorList>
    </citation>
    <scope>NUCLEOTIDE SEQUENCE</scope>
</reference>
<dbReference type="HOGENOM" id="CLU_1573073_0_0_1"/>
<sequence length="170" mass="18439">MDKTNHRAPPRRSLCCSASACLCCAVCVAFATIHGGARSRCSLLPGARRRERYAVLWEACPCIGYAGSGRLAAAAAVHGRAGRRAAEHERAHPGVRPAALPLRRHAHHRRPRRRRPRRALPTRDGVQQSDNGRERGLRARRRRRRRGGGRRAAGASGGEGGSSCCCCSAH</sequence>
<evidence type="ECO:0000313" key="4">
    <source>
        <dbReference type="Proteomes" id="UP000026961"/>
    </source>
</evidence>
<dbReference type="Proteomes" id="UP000026961">
    <property type="component" value="Chromosome 1"/>
</dbReference>
<feature type="region of interest" description="Disordered" evidence="1">
    <location>
        <begin position="83"/>
        <end position="162"/>
    </location>
</feature>
<evidence type="ECO:0000256" key="2">
    <source>
        <dbReference type="SAM" id="SignalP"/>
    </source>
</evidence>
<dbReference type="Gramene" id="OGLUM01G47820.1">
    <property type="protein sequence ID" value="OGLUM01G47820.1"/>
    <property type="gene ID" value="OGLUM01G47820"/>
</dbReference>